<evidence type="ECO:0000256" key="9">
    <source>
        <dbReference type="PROSITE-ProRule" id="PRU00703"/>
    </source>
</evidence>
<name>F9ZZV8_METMM</name>
<dbReference type="AlphaFoldDB" id="F9ZZV8"/>
<evidence type="ECO:0000256" key="1">
    <source>
        <dbReference type="ARBA" id="ARBA00006337"/>
    </source>
</evidence>
<gene>
    <name evidence="11" type="ordered locus">Metme_1504</name>
</gene>
<keyword evidence="3" id="KW-0677">Repeat</keyword>
<dbReference type="eggNOG" id="COG4535">
    <property type="taxonomic scope" value="Bacteria"/>
</dbReference>
<dbReference type="InterPro" id="IPR054115">
    <property type="entry name" value="CorC_N"/>
</dbReference>
<evidence type="ECO:0000256" key="7">
    <source>
        <dbReference type="ARBA" id="ARBA00037273"/>
    </source>
</evidence>
<dbReference type="FunFam" id="3.10.580.10:FF:000002">
    <property type="entry name" value="Magnesium/cobalt efflux protein CorC"/>
    <property type="match status" value="1"/>
</dbReference>
<accession>F9ZZV8</accession>
<dbReference type="Proteomes" id="UP000008888">
    <property type="component" value="Chromosome"/>
</dbReference>
<dbReference type="Gene3D" id="3.10.580.10">
    <property type="entry name" value="CBS-domain"/>
    <property type="match status" value="1"/>
</dbReference>
<organism evidence="11 12">
    <name type="scientific">Methylomonas methanica (strain DSM 25384 / MC09)</name>
    <dbReference type="NCBI Taxonomy" id="857087"/>
    <lineage>
        <taxon>Bacteria</taxon>
        <taxon>Pseudomonadati</taxon>
        <taxon>Pseudomonadota</taxon>
        <taxon>Gammaproteobacteria</taxon>
        <taxon>Methylococcales</taxon>
        <taxon>Methylococcaceae</taxon>
        <taxon>Methylomonas</taxon>
    </lineage>
</organism>
<reference evidence="12" key="3">
    <citation type="submission" date="2011-05" db="EMBL/GenBank/DDBJ databases">
        <title>Complete sequence of Methylomonas methanica MC09.</title>
        <authorList>
            <consortium name="US DOE Joint Genome Institute"/>
            <person name="Lucas S."/>
            <person name="Han J."/>
            <person name="Lapidus A."/>
            <person name="Cheng J.-F."/>
            <person name="Goodwin L."/>
            <person name="Pitluck S."/>
            <person name="Peters L."/>
            <person name="Mikhailova N."/>
            <person name="Teshima H."/>
            <person name="Han C."/>
            <person name="Tapia R."/>
            <person name="Land M."/>
            <person name="Hauser L."/>
            <person name="Kyrpides N."/>
            <person name="Ivanova N."/>
            <person name="Pagani I."/>
            <person name="Stein L."/>
            <person name="Woyke T."/>
        </authorList>
    </citation>
    <scope>NUCLEOTIDE SEQUENCE [LARGE SCALE GENOMIC DNA]</scope>
    <source>
        <strain evidence="12">MC09</strain>
    </source>
</reference>
<dbReference type="InterPro" id="IPR005170">
    <property type="entry name" value="Transptr-assoc_dom"/>
</dbReference>
<protein>
    <recommendedName>
        <fullName evidence="8">Magnesium and cobalt efflux protein CorC</fullName>
    </recommendedName>
</protein>
<dbReference type="Pfam" id="PF03471">
    <property type="entry name" value="CorC_HlyC"/>
    <property type="match status" value="1"/>
</dbReference>
<evidence type="ECO:0000256" key="5">
    <source>
        <dbReference type="ARBA" id="ARBA00023122"/>
    </source>
</evidence>
<dbReference type="InterPro" id="IPR044751">
    <property type="entry name" value="Ion_transp-like_CBS"/>
</dbReference>
<evidence type="ECO:0000256" key="2">
    <source>
        <dbReference type="ARBA" id="ARBA00022448"/>
    </source>
</evidence>
<evidence type="ECO:0000256" key="4">
    <source>
        <dbReference type="ARBA" id="ARBA00022842"/>
    </source>
</evidence>
<keyword evidence="12" id="KW-1185">Reference proteome</keyword>
<reference evidence="11 12" key="1">
    <citation type="journal article" date="2011" name="J. Bacteriol.">
        <title>Complete Genome Sequence of the Aerobic Marine Methanotroph Methylomonas methanica MC09.</title>
        <authorList>
            <person name="Boden R."/>
            <person name="Cunliffe M."/>
            <person name="Scanlan J."/>
            <person name="Moussard H."/>
            <person name="Kits K.D."/>
            <person name="Klotz M.G."/>
            <person name="Jetten M.S."/>
            <person name="Vuilleumier S."/>
            <person name="Han J."/>
            <person name="Peters L."/>
            <person name="Mikhailova N."/>
            <person name="Teshima H."/>
            <person name="Tapia R."/>
            <person name="Kyrpides N."/>
            <person name="Ivanova N."/>
            <person name="Pagani I."/>
            <person name="Cheng J.F."/>
            <person name="Goodwin L."/>
            <person name="Han C."/>
            <person name="Hauser L."/>
            <person name="Land M.L."/>
            <person name="Lapidus A."/>
            <person name="Lucas S."/>
            <person name="Pitluck S."/>
            <person name="Woyke T."/>
            <person name="Stein L."/>
            <person name="Murrell J.C."/>
        </authorList>
    </citation>
    <scope>NUCLEOTIDE SEQUENCE [LARGE SCALE GENOMIC DNA]</scope>
    <source>
        <strain evidence="11 12">MC09</strain>
    </source>
</reference>
<evidence type="ECO:0000313" key="11">
    <source>
        <dbReference type="EMBL" id="AEF99926.1"/>
    </source>
</evidence>
<keyword evidence="2" id="KW-0813">Transport</keyword>
<dbReference type="PROSITE" id="PS51371">
    <property type="entry name" value="CBS"/>
    <property type="match status" value="2"/>
</dbReference>
<dbReference type="EMBL" id="CP002738">
    <property type="protein sequence ID" value="AEF99926.1"/>
    <property type="molecule type" value="Genomic_DNA"/>
</dbReference>
<dbReference type="InterPro" id="IPR000644">
    <property type="entry name" value="CBS_dom"/>
</dbReference>
<comment type="function">
    <text evidence="7">Plays a role in the transport of magnesium and cobalt ions.</text>
</comment>
<dbReference type="Gene3D" id="3.30.465.10">
    <property type="match status" value="1"/>
</dbReference>
<dbReference type="SMART" id="SM00116">
    <property type="entry name" value="CBS"/>
    <property type="match status" value="2"/>
</dbReference>
<dbReference type="SUPFAM" id="SSF54631">
    <property type="entry name" value="CBS-domain pair"/>
    <property type="match status" value="1"/>
</dbReference>
<evidence type="ECO:0000256" key="3">
    <source>
        <dbReference type="ARBA" id="ARBA00022737"/>
    </source>
</evidence>
<reference key="2">
    <citation type="submission" date="2011-05" db="EMBL/GenBank/DDBJ databases">
        <title>Complete genome sequence of the aerobic marine methanotroph Methylomonas methanica MC09.</title>
        <authorList>
            <person name="Boden R."/>
            <person name="Cunliffe M."/>
            <person name="Scanlan J."/>
            <person name="Moussard H."/>
            <person name="Kits K.D."/>
            <person name="Klotz M."/>
            <person name="Jetten M."/>
            <person name="Vuilleumier S."/>
            <person name="Han J."/>
            <person name="Peters L."/>
            <person name="Mikhailova N."/>
            <person name="Teshima H."/>
            <person name="Tapia R."/>
            <person name="Kyrpides N."/>
            <person name="Ivanova N."/>
            <person name="Pagani I."/>
            <person name="Cheng J.-F."/>
            <person name="Goodwin L."/>
            <person name="Han C."/>
            <person name="Hauser L."/>
            <person name="Land M."/>
            <person name="Lapidus A."/>
            <person name="Lucas S."/>
            <person name="Pitluck S."/>
            <person name="Woyke T."/>
            <person name="Stein L.Y."/>
            <person name="Murrell C."/>
        </authorList>
    </citation>
    <scope>NUCLEOTIDE SEQUENCE</scope>
    <source>
        <strain>MC09</strain>
    </source>
</reference>
<dbReference type="GO" id="GO:0005886">
    <property type="term" value="C:plasma membrane"/>
    <property type="evidence" value="ECO:0007669"/>
    <property type="project" value="TreeGrafter"/>
</dbReference>
<evidence type="ECO:0000259" key="10">
    <source>
        <dbReference type="PROSITE" id="PS51371"/>
    </source>
</evidence>
<proteinExistence type="inferred from homology"/>
<feature type="domain" description="CBS" evidence="10">
    <location>
        <begin position="70"/>
        <end position="129"/>
    </location>
</feature>
<dbReference type="SMART" id="SM01091">
    <property type="entry name" value="CorC_HlyC"/>
    <property type="match status" value="1"/>
</dbReference>
<feature type="domain" description="CBS" evidence="10">
    <location>
        <begin position="134"/>
        <end position="196"/>
    </location>
</feature>
<dbReference type="InterPro" id="IPR046342">
    <property type="entry name" value="CBS_dom_sf"/>
</dbReference>
<dbReference type="InterPro" id="IPR036318">
    <property type="entry name" value="FAD-bd_PCMH-like_sf"/>
</dbReference>
<evidence type="ECO:0000256" key="6">
    <source>
        <dbReference type="ARBA" id="ARBA00023285"/>
    </source>
</evidence>
<evidence type="ECO:0000313" key="12">
    <source>
        <dbReference type="Proteomes" id="UP000008888"/>
    </source>
</evidence>
<dbReference type="SUPFAM" id="SSF56176">
    <property type="entry name" value="FAD-binding/transporter-associated domain-like"/>
    <property type="match status" value="1"/>
</dbReference>
<dbReference type="CDD" id="cd04590">
    <property type="entry name" value="CBS_pair_CorC_HlyC_assoc"/>
    <property type="match status" value="1"/>
</dbReference>
<dbReference type="HOGENOM" id="CLU_015237_3_0_6"/>
<dbReference type="Pfam" id="PF00571">
    <property type="entry name" value="CBS"/>
    <property type="match status" value="2"/>
</dbReference>
<dbReference type="InterPro" id="IPR016169">
    <property type="entry name" value="FAD-bd_PCMH_sub2"/>
</dbReference>
<dbReference type="RefSeq" id="WP_013818185.1">
    <property type="nucleotide sequence ID" value="NC_015572.1"/>
</dbReference>
<sequence>MSDGYPPSSQPHQRSLLERISHFLTGEPQDQEDLLEILRESEEKHLLDSDSLAMIEGVMQVSEMRVRDIMIPRSQMVVVPREAELETIFPLVIEFAHSRFPVIEEDRSKVVGILLVKDILAHVLQNKPLKVEDVMRPVSVVPESKRLNVLLKEFRTERNHMAIVVDEYGNAAGLVTIEDVLEQIVGAIEDEHDDDETQDYISQRSEREFIVSALTPISDFNEYFEVDLENSECDTVGGLILQRLEHFPKKGERVEIEDFNFEVLRADNRRVHLLKMKIK</sequence>
<comment type="similarity">
    <text evidence="1">Belongs to the UPF0053 family.</text>
</comment>
<dbReference type="PANTHER" id="PTHR22777">
    <property type="entry name" value="HEMOLYSIN-RELATED"/>
    <property type="match status" value="1"/>
</dbReference>
<dbReference type="PANTHER" id="PTHR22777:SF27">
    <property type="entry name" value="MAGNESIUM AND COBALT EFFLUX PROTEIN CORC"/>
    <property type="match status" value="1"/>
</dbReference>
<keyword evidence="5 9" id="KW-0129">CBS domain</keyword>
<dbReference type="STRING" id="857087.Metme_1504"/>
<dbReference type="OrthoDB" id="9797674at2"/>
<keyword evidence="4" id="KW-0460">Magnesium</keyword>
<keyword evidence="6" id="KW-0170">Cobalt</keyword>
<dbReference type="KEGG" id="mmt:Metme_1504"/>
<evidence type="ECO:0000256" key="8">
    <source>
        <dbReference type="ARBA" id="ARBA00040729"/>
    </source>
</evidence>
<dbReference type="GO" id="GO:0050660">
    <property type="term" value="F:flavin adenine dinucleotide binding"/>
    <property type="evidence" value="ECO:0007669"/>
    <property type="project" value="InterPro"/>
</dbReference>
<dbReference type="Pfam" id="PF21917">
    <property type="entry name" value="NMB0537_N"/>
    <property type="match status" value="1"/>
</dbReference>